<dbReference type="EMBL" id="GBBM01008091">
    <property type="protein sequence ID" value="JAC27327.1"/>
    <property type="molecule type" value="mRNA"/>
</dbReference>
<evidence type="ECO:0000313" key="1">
    <source>
        <dbReference type="EMBL" id="JAC27327.1"/>
    </source>
</evidence>
<sequence>MFILAFFFSSVCSQVSLLPVHFISHTIRKPNFASDIDQCLSPEWYHHMCGKKKLLGVNGISNLFLC</sequence>
<dbReference type="AlphaFoldDB" id="A0A023G0L6"/>
<accession>A0A023G0L6</accession>
<protein>
    <submittedName>
        <fullName evidence="1">Putative secreted protein</fullName>
    </submittedName>
</protein>
<proteinExistence type="evidence at transcript level"/>
<organism evidence="1">
    <name type="scientific">Amblyomma triste</name>
    <name type="common">Neotropical tick</name>
    <dbReference type="NCBI Taxonomy" id="251400"/>
    <lineage>
        <taxon>Eukaryota</taxon>
        <taxon>Metazoa</taxon>
        <taxon>Ecdysozoa</taxon>
        <taxon>Arthropoda</taxon>
        <taxon>Chelicerata</taxon>
        <taxon>Arachnida</taxon>
        <taxon>Acari</taxon>
        <taxon>Parasitiformes</taxon>
        <taxon>Ixodida</taxon>
        <taxon>Ixodoidea</taxon>
        <taxon>Ixodidae</taxon>
        <taxon>Amblyomminae</taxon>
        <taxon>Amblyomma</taxon>
    </lineage>
</organism>
<reference evidence="1" key="1">
    <citation type="submission" date="2014-03" db="EMBL/GenBank/DDBJ databases">
        <title>The sialotranscriptome of Amblyomma triste, Amblyomma parvum and Amblyomma cajennense ticks, uncovered by 454-based RNA-seq.</title>
        <authorList>
            <person name="Garcia G.R."/>
            <person name="Gardinassi L.G."/>
            <person name="Ribeiro J.M."/>
            <person name="Anatriello E."/>
            <person name="Ferreira B.R."/>
            <person name="Moreira H.N."/>
            <person name="Mafra C."/>
            <person name="Olegario M.M."/>
            <person name="Szabo P.J."/>
            <person name="Miranda-Santos I.K."/>
            <person name="Maruyama S.R."/>
        </authorList>
    </citation>
    <scope>NUCLEOTIDE SEQUENCE</scope>
    <source>
        <strain evidence="1">Mato Grasso do Sul</strain>
        <tissue evidence="1">Salivary glands</tissue>
    </source>
</reference>
<name>A0A023G0L6_AMBTT</name>